<organism evidence="3 4">
    <name type="scientific">Discostella pseudostelligera</name>
    <dbReference type="NCBI Taxonomy" id="259834"/>
    <lineage>
        <taxon>Eukaryota</taxon>
        <taxon>Sar</taxon>
        <taxon>Stramenopiles</taxon>
        <taxon>Ochrophyta</taxon>
        <taxon>Bacillariophyta</taxon>
        <taxon>Coscinodiscophyceae</taxon>
        <taxon>Thalassiosirophycidae</taxon>
        <taxon>Stephanodiscales</taxon>
        <taxon>Stephanodiscaceae</taxon>
        <taxon>Discostella</taxon>
    </lineage>
</organism>
<keyword evidence="2" id="KW-0472">Membrane</keyword>
<accession>A0ABD3MIL9</accession>
<name>A0ABD3MIL9_9STRA</name>
<dbReference type="AlphaFoldDB" id="A0ABD3MIL9"/>
<evidence type="ECO:0000313" key="4">
    <source>
        <dbReference type="Proteomes" id="UP001530293"/>
    </source>
</evidence>
<comment type="caution">
    <text evidence="3">The sequence shown here is derived from an EMBL/GenBank/DDBJ whole genome shotgun (WGS) entry which is preliminary data.</text>
</comment>
<dbReference type="EMBL" id="JALLBG020000143">
    <property type="protein sequence ID" value="KAL3762007.1"/>
    <property type="molecule type" value="Genomic_DNA"/>
</dbReference>
<evidence type="ECO:0000256" key="2">
    <source>
        <dbReference type="SAM" id="Phobius"/>
    </source>
</evidence>
<keyword evidence="4" id="KW-1185">Reference proteome</keyword>
<dbReference type="SUPFAM" id="SSF52266">
    <property type="entry name" value="SGNH hydrolase"/>
    <property type="match status" value="1"/>
</dbReference>
<feature type="transmembrane region" description="Helical" evidence="2">
    <location>
        <begin position="55"/>
        <end position="72"/>
    </location>
</feature>
<reference evidence="3 4" key="1">
    <citation type="submission" date="2024-10" db="EMBL/GenBank/DDBJ databases">
        <title>Updated reference genomes for cyclostephanoid diatoms.</title>
        <authorList>
            <person name="Roberts W.R."/>
            <person name="Alverson A.J."/>
        </authorList>
    </citation>
    <scope>NUCLEOTIDE SEQUENCE [LARGE SCALE GENOMIC DNA]</scope>
    <source>
        <strain evidence="3 4">AJA232-27</strain>
    </source>
</reference>
<evidence type="ECO:0000313" key="3">
    <source>
        <dbReference type="EMBL" id="KAL3762007.1"/>
    </source>
</evidence>
<proteinExistence type="predicted"/>
<sequence>MEIHRRTTRPPSSNNENDNSASNIIVDLAQDGGGGSRISIKGTPSTSKTTGRRSTVALVSVAAVAVLLYLISDIASSKSSDSSLRRSSTSLNLPQHYPTVKPEDLVAARKQLSQLRDEFYFRYGGEEMAMKMLQRGLRTFEQNNSGKQNNDEYGGSIRATANRFLSAIVRHEASSTSETSSTQQQLQQPEFVMAFAGYSVTVGRGNHLEQSYPFVLEKILAPILELPPLNIKLTVRNSAIGGIPSFPYGWCLRNFLGEDADLVSWDYGMNEGNGASGLESYVRQSLTLPKSPLFVLLDIKTRPRLDLLQRYVNLGVLPDPIALGGKDAVDPLLLEVPENERPVGLQKWDEWGAPKGAPGQSPWHAKKMEHELMAWMLAMRMLDALDMVLNMMEQDVDWRVPILALLEEQQKRGSSEVVVLPPPVTDVSKTGVPSLLHGSESTTKEWHMGRISCRTSFLPTISGDLNSIVESGVTVDDADMLQPRDDALFDGGWVVDVGKLERETKLKVQKYGGLGYIDMKTALYGIPTSGTLKFWLPYEGSSDPVENASASEYFKAVVVCEVNEKRGDKECNMVSDLEFRVGDAAVPRGNVLQVKDVASYLKKDICIRVIIPKEAKISLKHGSSDVGLALEVRVSGNAVTRDNVHNGLPENGEEPERDADFALTIPLVPAFIAHCFTSSSSSSSSGGGGLSSAASVPRFTNRPFTRMRRSAKFFRQL</sequence>
<dbReference type="PANTHER" id="PTHR34407">
    <property type="entry name" value="EXPRESSED PROTEIN"/>
    <property type="match status" value="1"/>
</dbReference>
<evidence type="ECO:0000256" key="1">
    <source>
        <dbReference type="SAM" id="MobiDB-lite"/>
    </source>
</evidence>
<feature type="region of interest" description="Disordered" evidence="1">
    <location>
        <begin position="1"/>
        <end position="21"/>
    </location>
</feature>
<protein>
    <submittedName>
        <fullName evidence="3">Uncharacterized protein</fullName>
    </submittedName>
</protein>
<dbReference type="PANTHER" id="PTHR34407:SF1">
    <property type="entry name" value="SGNH HYDROLASE-TYPE ESTERASE DOMAIN-CONTAINING PROTEIN"/>
    <property type="match status" value="1"/>
</dbReference>
<dbReference type="Proteomes" id="UP001530293">
    <property type="component" value="Unassembled WGS sequence"/>
</dbReference>
<gene>
    <name evidence="3" type="ORF">ACHAWU_002103</name>
</gene>
<keyword evidence="2" id="KW-0812">Transmembrane</keyword>
<feature type="compositionally biased region" description="Low complexity" evidence="1">
    <location>
        <begin position="12"/>
        <end position="21"/>
    </location>
</feature>
<keyword evidence="2" id="KW-1133">Transmembrane helix</keyword>